<comment type="caution">
    <text evidence="1">The sequence shown here is derived from an EMBL/GenBank/DDBJ whole genome shotgun (WGS) entry which is preliminary data.</text>
</comment>
<organism evidence="1 2">
    <name type="scientific">Streptococcus uberis</name>
    <dbReference type="NCBI Taxonomy" id="1349"/>
    <lineage>
        <taxon>Bacteria</taxon>
        <taxon>Bacillati</taxon>
        <taxon>Bacillota</taxon>
        <taxon>Bacilli</taxon>
        <taxon>Lactobacillales</taxon>
        <taxon>Streptococcaceae</taxon>
        <taxon>Streptococcus</taxon>
    </lineage>
</organism>
<sequence>MEINLSHRLLEVAAFIPKGSKLLDVGSDHAYLPLYLLEQQIITAAIAGEVVKGPFESAQHNIAQTDYADQIEARLASGLDAMEVSDQVNVITICGMGGRLISNILEAGKSKLEKIDRLVLQPNNREDELRQWLCENNLRIVAEKIVYENDKFYEIIVVEPGEMRLNETECRFGPFLAKEKSPHFMAKWQRESEKWQQALACVPLENKDDRSAILQKIETIKEMIQYES</sequence>
<accession>A0A6L6G9S4</accession>
<name>A0A6L6G9S4_STRUB</name>
<dbReference type="PIRSF" id="PIRSF018637">
    <property type="entry name" value="TrmK"/>
    <property type="match status" value="1"/>
</dbReference>
<dbReference type="RefSeq" id="WP_154590256.1">
    <property type="nucleotide sequence ID" value="NZ_JADFBG010000012.1"/>
</dbReference>
<evidence type="ECO:0000313" key="2">
    <source>
        <dbReference type="Proteomes" id="UP000483839"/>
    </source>
</evidence>
<dbReference type="GO" id="GO:0160105">
    <property type="term" value="F:tRNA (adenine(22)-N1)-methyltransferase activity"/>
    <property type="evidence" value="ECO:0007669"/>
    <property type="project" value="InterPro"/>
</dbReference>
<dbReference type="InterPro" id="IPR029063">
    <property type="entry name" value="SAM-dependent_MTases_sf"/>
</dbReference>
<dbReference type="SUPFAM" id="SSF53335">
    <property type="entry name" value="S-adenosyl-L-methionine-dependent methyltransferases"/>
    <property type="match status" value="1"/>
</dbReference>
<dbReference type="GO" id="GO:0032259">
    <property type="term" value="P:methylation"/>
    <property type="evidence" value="ECO:0007669"/>
    <property type="project" value="UniProtKB-KW"/>
</dbReference>
<dbReference type="PANTHER" id="PTHR38451:SF1">
    <property type="entry name" value="TRNA (ADENINE(22)-N(1))-METHYLTRANSFERASE"/>
    <property type="match status" value="1"/>
</dbReference>
<gene>
    <name evidence="1" type="ORF">GKS16_06600</name>
</gene>
<evidence type="ECO:0000313" key="1">
    <source>
        <dbReference type="EMBL" id="MTD01937.1"/>
    </source>
</evidence>
<dbReference type="Proteomes" id="UP000483839">
    <property type="component" value="Unassembled WGS sequence"/>
</dbReference>
<dbReference type="Gene3D" id="3.40.50.150">
    <property type="entry name" value="Vaccinia Virus protein VP39"/>
    <property type="match status" value="1"/>
</dbReference>
<keyword evidence="1" id="KW-0808">Transferase</keyword>
<dbReference type="InterPro" id="IPR006901">
    <property type="entry name" value="TrmK"/>
</dbReference>
<dbReference type="AlphaFoldDB" id="A0A6L6G9S4"/>
<dbReference type="Pfam" id="PF04816">
    <property type="entry name" value="TrmK"/>
    <property type="match status" value="1"/>
</dbReference>
<reference evidence="1 2" key="1">
    <citation type="submission" date="2019-11" db="EMBL/GenBank/DDBJ databases">
        <title>Streptococcus uberis isolated from clinical mastitis cases on a southeastern Queensland dairy.</title>
        <authorList>
            <person name="Workentine M.L."/>
            <person name="Price R."/>
            <person name="Olchowy T."/>
        </authorList>
    </citation>
    <scope>NUCLEOTIDE SEQUENCE [LARGE SCALE GENOMIC DNA]</scope>
    <source>
        <strain evidence="1 2">OLC4459-A17</strain>
    </source>
</reference>
<dbReference type="PANTHER" id="PTHR38451">
    <property type="entry name" value="TRNA (ADENINE(22)-N(1))-METHYLTRANSFERASE"/>
    <property type="match status" value="1"/>
</dbReference>
<proteinExistence type="predicted"/>
<protein>
    <submittedName>
        <fullName evidence="1">tRNA (Adenine-N(1))-methyltransferase</fullName>
    </submittedName>
</protein>
<dbReference type="Gene3D" id="1.10.287.1890">
    <property type="match status" value="1"/>
</dbReference>
<dbReference type="EMBL" id="WLXI01000047">
    <property type="protein sequence ID" value="MTD01937.1"/>
    <property type="molecule type" value="Genomic_DNA"/>
</dbReference>
<keyword evidence="1" id="KW-0489">Methyltransferase</keyword>